<keyword evidence="1" id="KW-0472">Membrane</keyword>
<organism evidence="2 3">
    <name type="scientific">Tectimicrobiota bacterium</name>
    <dbReference type="NCBI Taxonomy" id="2528274"/>
    <lineage>
        <taxon>Bacteria</taxon>
        <taxon>Pseudomonadati</taxon>
        <taxon>Nitrospinota/Tectimicrobiota group</taxon>
        <taxon>Candidatus Tectimicrobiota</taxon>
    </lineage>
</organism>
<keyword evidence="1" id="KW-0812">Transmembrane</keyword>
<evidence type="ECO:0000313" key="2">
    <source>
        <dbReference type="EMBL" id="MBM3222934.1"/>
    </source>
</evidence>
<dbReference type="InterPro" id="IPR007690">
    <property type="entry name" value="T2SS_GspM"/>
</dbReference>
<dbReference type="GO" id="GO:0015627">
    <property type="term" value="C:type II protein secretion system complex"/>
    <property type="evidence" value="ECO:0007669"/>
    <property type="project" value="InterPro"/>
</dbReference>
<sequence length="180" mass="20911">MNFWRNLQPRERFFLAGAGGVLVVFLLFKLVIDPLFKHSADLDRQIVAARRQLTELRTMQQEYQRQKSVVDSINSQLKKQQNFAIFSRLEELAGQTGIRNKILHMKPTVSTPSEVYNEESVEVRMEGVTLEQLVRYLHSVESSPQLLKIKRLEMKPRFDNRQILTATFRVSAFTLKEGTS</sequence>
<dbReference type="AlphaFoldDB" id="A0A937VXJ6"/>
<reference evidence="2" key="1">
    <citation type="submission" date="2019-03" db="EMBL/GenBank/DDBJ databases">
        <title>Lake Tanganyika Metagenome-Assembled Genomes (MAGs).</title>
        <authorList>
            <person name="Tran P."/>
        </authorList>
    </citation>
    <scope>NUCLEOTIDE SEQUENCE</scope>
    <source>
        <strain evidence="2">K_DeepCast_65m_m2_066</strain>
    </source>
</reference>
<comment type="caution">
    <text evidence="2">The sequence shown here is derived from an EMBL/GenBank/DDBJ whole genome shotgun (WGS) entry which is preliminary data.</text>
</comment>
<gene>
    <name evidence="2" type="ORF">FJZ47_03900</name>
</gene>
<proteinExistence type="predicted"/>
<accession>A0A937VXJ6</accession>
<dbReference type="Gene3D" id="3.30.70.60">
    <property type="match status" value="1"/>
</dbReference>
<evidence type="ECO:0000256" key="1">
    <source>
        <dbReference type="SAM" id="Phobius"/>
    </source>
</evidence>
<name>A0A937VXJ6_UNCTE</name>
<evidence type="ECO:0000313" key="3">
    <source>
        <dbReference type="Proteomes" id="UP000712673"/>
    </source>
</evidence>
<dbReference type="Proteomes" id="UP000712673">
    <property type="component" value="Unassembled WGS sequence"/>
</dbReference>
<protein>
    <submittedName>
        <fullName evidence="2">Type II secretion system protein M</fullName>
    </submittedName>
</protein>
<keyword evidence="1" id="KW-1133">Transmembrane helix</keyword>
<dbReference type="InterPro" id="IPR014717">
    <property type="entry name" value="Transl_elong_EF1B/ribsomal_bS6"/>
</dbReference>
<feature type="transmembrane region" description="Helical" evidence="1">
    <location>
        <begin position="12"/>
        <end position="32"/>
    </location>
</feature>
<dbReference type="Pfam" id="PF04612">
    <property type="entry name" value="T2SSM"/>
    <property type="match status" value="1"/>
</dbReference>
<dbReference type="EMBL" id="VGLS01000073">
    <property type="protein sequence ID" value="MBM3222934.1"/>
    <property type="molecule type" value="Genomic_DNA"/>
</dbReference>
<dbReference type="GO" id="GO:0015628">
    <property type="term" value="P:protein secretion by the type II secretion system"/>
    <property type="evidence" value="ECO:0007669"/>
    <property type="project" value="InterPro"/>
</dbReference>